<organism evidence="1 2">
    <name type="scientific">Dactylosporangium matsuzakiense</name>
    <dbReference type="NCBI Taxonomy" id="53360"/>
    <lineage>
        <taxon>Bacteria</taxon>
        <taxon>Bacillati</taxon>
        <taxon>Actinomycetota</taxon>
        <taxon>Actinomycetes</taxon>
        <taxon>Micromonosporales</taxon>
        <taxon>Micromonosporaceae</taxon>
        <taxon>Dactylosporangium</taxon>
    </lineage>
</organism>
<keyword evidence="2" id="KW-1185">Reference proteome</keyword>
<proteinExistence type="predicted"/>
<accession>A0A9W6NPH8</accession>
<reference evidence="1" key="2">
    <citation type="submission" date="2023-01" db="EMBL/GenBank/DDBJ databases">
        <authorList>
            <person name="Sun Q."/>
            <person name="Evtushenko L."/>
        </authorList>
    </citation>
    <scope>NUCLEOTIDE SEQUENCE</scope>
    <source>
        <strain evidence="1">VKM Ac-1321</strain>
    </source>
</reference>
<sequence>MLNLVPTDDDLAALVAPGGVLVSVTNPFAPPAVHFVVQNDPADLARLVGLLDAGELRLDIAGLRGLAELPAVHRAAESGRLRGKTIITPSG</sequence>
<reference evidence="1" key="1">
    <citation type="journal article" date="2014" name="Int. J. Syst. Evol. Microbiol.">
        <title>Complete genome sequence of Corynebacterium casei LMG S-19264T (=DSM 44701T), isolated from a smear-ripened cheese.</title>
        <authorList>
            <consortium name="US DOE Joint Genome Institute (JGI-PGF)"/>
            <person name="Walter F."/>
            <person name="Albersmeier A."/>
            <person name="Kalinowski J."/>
            <person name="Ruckert C."/>
        </authorList>
    </citation>
    <scope>NUCLEOTIDE SEQUENCE</scope>
    <source>
        <strain evidence="1">VKM Ac-1321</strain>
    </source>
</reference>
<protein>
    <submittedName>
        <fullName evidence="1">Uncharacterized protein</fullName>
    </submittedName>
</protein>
<dbReference type="Gene3D" id="3.40.50.720">
    <property type="entry name" value="NAD(P)-binding Rossmann-like Domain"/>
    <property type="match status" value="1"/>
</dbReference>
<dbReference type="EMBL" id="BSFP01000045">
    <property type="protein sequence ID" value="GLL04484.1"/>
    <property type="molecule type" value="Genomic_DNA"/>
</dbReference>
<dbReference type="Pfam" id="PF13602">
    <property type="entry name" value="ADH_zinc_N_2"/>
    <property type="match status" value="1"/>
</dbReference>
<dbReference type="Gene3D" id="3.90.180.10">
    <property type="entry name" value="Medium-chain alcohol dehydrogenases, catalytic domain"/>
    <property type="match status" value="1"/>
</dbReference>
<comment type="caution">
    <text evidence="1">The sequence shown here is derived from an EMBL/GenBank/DDBJ whole genome shotgun (WGS) entry which is preliminary data.</text>
</comment>
<name>A0A9W6NPH8_9ACTN</name>
<dbReference type="RefSeq" id="WP_261959438.1">
    <property type="nucleotide sequence ID" value="NZ_BAAAXA010000001.1"/>
</dbReference>
<gene>
    <name evidence="1" type="ORF">GCM10017581_062310</name>
</gene>
<evidence type="ECO:0000313" key="2">
    <source>
        <dbReference type="Proteomes" id="UP001143480"/>
    </source>
</evidence>
<dbReference type="AlphaFoldDB" id="A0A9W6NPH8"/>
<dbReference type="Proteomes" id="UP001143480">
    <property type="component" value="Unassembled WGS sequence"/>
</dbReference>
<evidence type="ECO:0000313" key="1">
    <source>
        <dbReference type="EMBL" id="GLL04484.1"/>
    </source>
</evidence>